<dbReference type="Pfam" id="PF01571">
    <property type="entry name" value="GCV_T"/>
    <property type="match status" value="1"/>
</dbReference>
<dbReference type="GO" id="GO:0005960">
    <property type="term" value="C:glycine cleavage complex"/>
    <property type="evidence" value="ECO:0007669"/>
    <property type="project" value="InterPro"/>
</dbReference>
<evidence type="ECO:0000256" key="6">
    <source>
        <dbReference type="ARBA" id="ARBA00047665"/>
    </source>
</evidence>
<dbReference type="Pfam" id="PF08669">
    <property type="entry name" value="GCV_T_C"/>
    <property type="match status" value="1"/>
</dbReference>
<dbReference type="GO" id="GO:0008168">
    <property type="term" value="F:methyltransferase activity"/>
    <property type="evidence" value="ECO:0007669"/>
    <property type="project" value="UniProtKB-KW"/>
</dbReference>
<dbReference type="PANTHER" id="PTHR43757:SF2">
    <property type="entry name" value="AMINOMETHYLTRANSFERASE, MITOCHONDRIAL"/>
    <property type="match status" value="1"/>
</dbReference>
<evidence type="ECO:0000256" key="5">
    <source>
        <dbReference type="ARBA" id="ARBA00031395"/>
    </source>
</evidence>
<dbReference type="InterPro" id="IPR022903">
    <property type="entry name" value="GcvT_bac"/>
</dbReference>
<evidence type="ECO:0000259" key="9">
    <source>
        <dbReference type="Pfam" id="PF01571"/>
    </source>
</evidence>
<evidence type="ECO:0000256" key="3">
    <source>
        <dbReference type="ARBA" id="ARBA00022576"/>
    </source>
</evidence>
<evidence type="ECO:0000256" key="2">
    <source>
        <dbReference type="ARBA" id="ARBA00012616"/>
    </source>
</evidence>
<dbReference type="Gene3D" id="2.40.30.110">
    <property type="entry name" value="Aminomethyltransferase beta-barrel domains"/>
    <property type="match status" value="1"/>
</dbReference>
<comment type="similarity">
    <text evidence="1 7">Belongs to the GcvT family.</text>
</comment>
<dbReference type="Proteomes" id="UP000545386">
    <property type="component" value="Unassembled WGS sequence"/>
</dbReference>
<dbReference type="Gene3D" id="4.10.1250.10">
    <property type="entry name" value="Aminomethyltransferase fragment"/>
    <property type="match status" value="1"/>
</dbReference>
<dbReference type="PIRSF" id="PIRSF006487">
    <property type="entry name" value="GcvT"/>
    <property type="match status" value="1"/>
</dbReference>
<reference evidence="11 12" key="1">
    <citation type="submission" date="2020-08" db="EMBL/GenBank/DDBJ databases">
        <title>Paraeoetvoesia sp. YC-7-48 draft genome sequence.</title>
        <authorList>
            <person name="Yao L."/>
        </authorList>
    </citation>
    <scope>NUCLEOTIDE SEQUENCE [LARGE SCALE GENOMIC DNA]</scope>
    <source>
        <strain evidence="12">YC-7-48</strain>
    </source>
</reference>
<evidence type="ECO:0000256" key="8">
    <source>
        <dbReference type="PIRSR" id="PIRSR006487-1"/>
    </source>
</evidence>
<keyword evidence="4 7" id="KW-0808">Transferase</keyword>
<dbReference type="InterPro" id="IPR006222">
    <property type="entry name" value="GCVT_N"/>
</dbReference>
<name>A0A842HVZ4_9BURK</name>
<comment type="subunit">
    <text evidence="7">The glycine cleavage system is composed of four proteins: P, T, L and H.</text>
</comment>
<proteinExistence type="inferred from homology"/>
<dbReference type="PANTHER" id="PTHR43757">
    <property type="entry name" value="AMINOMETHYLTRANSFERASE"/>
    <property type="match status" value="1"/>
</dbReference>
<dbReference type="InterPro" id="IPR028896">
    <property type="entry name" value="GcvT/YgfZ/DmdA"/>
</dbReference>
<dbReference type="SUPFAM" id="SSF103025">
    <property type="entry name" value="Folate-binding domain"/>
    <property type="match status" value="1"/>
</dbReference>
<keyword evidence="11" id="KW-0489">Methyltransferase</keyword>
<dbReference type="GO" id="GO:0004047">
    <property type="term" value="F:aminomethyltransferase activity"/>
    <property type="evidence" value="ECO:0007669"/>
    <property type="project" value="UniProtKB-UniRule"/>
</dbReference>
<dbReference type="RefSeq" id="WP_185780596.1">
    <property type="nucleotide sequence ID" value="NZ_JACJUU010000015.1"/>
</dbReference>
<comment type="function">
    <text evidence="7">The glycine cleavage system catalyzes the degradation of glycine.</text>
</comment>
<evidence type="ECO:0000256" key="4">
    <source>
        <dbReference type="ARBA" id="ARBA00022679"/>
    </source>
</evidence>
<feature type="domain" description="Aminomethyltransferase C-terminal" evidence="10">
    <location>
        <begin position="282"/>
        <end position="357"/>
    </location>
</feature>
<comment type="catalytic activity">
    <reaction evidence="6 7">
        <text>N(6)-[(R)-S(8)-aminomethyldihydrolipoyl]-L-lysyl-[protein] + (6S)-5,6,7,8-tetrahydrofolate = N(6)-[(R)-dihydrolipoyl]-L-lysyl-[protein] + (6R)-5,10-methylene-5,6,7,8-tetrahydrofolate + NH4(+)</text>
        <dbReference type="Rhea" id="RHEA:16945"/>
        <dbReference type="Rhea" id="RHEA-COMP:10475"/>
        <dbReference type="Rhea" id="RHEA-COMP:10492"/>
        <dbReference type="ChEBI" id="CHEBI:15636"/>
        <dbReference type="ChEBI" id="CHEBI:28938"/>
        <dbReference type="ChEBI" id="CHEBI:57453"/>
        <dbReference type="ChEBI" id="CHEBI:83100"/>
        <dbReference type="ChEBI" id="CHEBI:83143"/>
        <dbReference type="EC" id="2.1.2.10"/>
    </reaction>
</comment>
<dbReference type="EC" id="2.1.2.10" evidence="2 7"/>
<evidence type="ECO:0000313" key="12">
    <source>
        <dbReference type="Proteomes" id="UP000545386"/>
    </source>
</evidence>
<comment type="caution">
    <text evidence="11">The sequence shown here is derived from an EMBL/GenBank/DDBJ whole genome shotgun (WGS) entry which is preliminary data.</text>
</comment>
<dbReference type="EMBL" id="JACJUU010000015">
    <property type="protein sequence ID" value="MBC2770935.1"/>
    <property type="molecule type" value="Genomic_DNA"/>
</dbReference>
<dbReference type="NCBIfam" id="NF001567">
    <property type="entry name" value="PRK00389.1"/>
    <property type="match status" value="1"/>
</dbReference>
<keyword evidence="12" id="KW-1185">Reference proteome</keyword>
<keyword evidence="3 7" id="KW-0032">Aminotransferase</keyword>
<dbReference type="FunFam" id="3.30.70.1400:FF:000001">
    <property type="entry name" value="Aminomethyltransferase"/>
    <property type="match status" value="1"/>
</dbReference>
<dbReference type="SUPFAM" id="SSF101790">
    <property type="entry name" value="Aminomethyltransferase beta-barrel domain"/>
    <property type="match status" value="1"/>
</dbReference>
<dbReference type="GO" id="GO:0005829">
    <property type="term" value="C:cytosol"/>
    <property type="evidence" value="ECO:0007669"/>
    <property type="project" value="TreeGrafter"/>
</dbReference>
<accession>A0A842HVZ4</accession>
<feature type="domain" description="GCVT N-terminal" evidence="9">
    <location>
        <begin position="10"/>
        <end position="262"/>
    </location>
</feature>
<dbReference type="InterPro" id="IPR013977">
    <property type="entry name" value="GcvT_C"/>
</dbReference>
<dbReference type="InterPro" id="IPR029043">
    <property type="entry name" value="GcvT/YgfZ_C"/>
</dbReference>
<organism evidence="11 12">
    <name type="scientific">Pusillimonas minor</name>
    <dbReference type="NCBI Taxonomy" id="2697024"/>
    <lineage>
        <taxon>Bacteria</taxon>
        <taxon>Pseudomonadati</taxon>
        <taxon>Pseudomonadota</taxon>
        <taxon>Betaproteobacteria</taxon>
        <taxon>Burkholderiales</taxon>
        <taxon>Alcaligenaceae</taxon>
        <taxon>Pusillimonas</taxon>
    </lineage>
</organism>
<feature type="binding site" evidence="8">
    <location>
        <position position="201"/>
    </location>
    <ligand>
        <name>substrate</name>
    </ligand>
</feature>
<dbReference type="Gene3D" id="3.30.1360.120">
    <property type="entry name" value="Probable tRNA modification gtpase trme, domain 1"/>
    <property type="match status" value="1"/>
</dbReference>
<dbReference type="GO" id="GO:0032259">
    <property type="term" value="P:methylation"/>
    <property type="evidence" value="ECO:0007669"/>
    <property type="project" value="UniProtKB-KW"/>
</dbReference>
<evidence type="ECO:0000256" key="7">
    <source>
        <dbReference type="HAMAP-Rule" id="MF_00259"/>
    </source>
</evidence>
<dbReference type="Gene3D" id="3.30.70.1400">
    <property type="entry name" value="Aminomethyltransferase beta-barrel domains"/>
    <property type="match status" value="1"/>
</dbReference>
<dbReference type="GO" id="GO:0008483">
    <property type="term" value="F:transaminase activity"/>
    <property type="evidence" value="ECO:0007669"/>
    <property type="project" value="UniProtKB-KW"/>
</dbReference>
<dbReference type="HAMAP" id="MF_00259">
    <property type="entry name" value="GcvT"/>
    <property type="match status" value="1"/>
</dbReference>
<dbReference type="FunFam" id="4.10.1250.10:FF:000001">
    <property type="entry name" value="Aminomethyltransferase"/>
    <property type="match status" value="1"/>
</dbReference>
<dbReference type="NCBIfam" id="TIGR00528">
    <property type="entry name" value="gcvT"/>
    <property type="match status" value="1"/>
</dbReference>
<evidence type="ECO:0000259" key="10">
    <source>
        <dbReference type="Pfam" id="PF08669"/>
    </source>
</evidence>
<protein>
    <recommendedName>
        <fullName evidence="2 7">Aminomethyltransferase</fullName>
        <ecNumber evidence="2 7">2.1.2.10</ecNumber>
    </recommendedName>
    <alternativeName>
        <fullName evidence="5 7">Glycine cleavage system T protein</fullName>
    </alternativeName>
</protein>
<sequence length="361" mass="39303">MANVLKHTALHDAHLSAGARMVDFAGWSMPLAYGSQLEEHHAVRRDCGMFDVSHMRAVDIQGDGSLPFLRRLLANDAARVQRPGQAMYSCMLNPEGGVIDDLIVYRHAEDSWRTVLNAATADADLDWMHRVAHEEYFNVQVIPRSDLSMLALQGPSARSMLHQVWPQWADVVSAVQPFGSTILPDDILVARTGYTGEDGYEITAPSPVIVTLWATLLGAGVKPCGLGARDTLRLEAALNLYGQDMDESVNPYECGLGWTVSLHDPDREFVGRDALEIAPKGRVRVGVELLDRGVMRAGMVVNTPLGEGEITSGTVSPTLGHSIALARVPAGLAVGQAVKVRIRDNWLSARVVQLPFVRSQT</sequence>
<dbReference type="InterPro" id="IPR027266">
    <property type="entry name" value="TrmE/GcvT-like"/>
</dbReference>
<dbReference type="AlphaFoldDB" id="A0A842HVZ4"/>
<dbReference type="InterPro" id="IPR006223">
    <property type="entry name" value="GcvT"/>
</dbReference>
<gene>
    <name evidence="7 11" type="primary">gcvT</name>
    <name evidence="11" type="ORF">GTU67_13560</name>
</gene>
<evidence type="ECO:0000256" key="1">
    <source>
        <dbReference type="ARBA" id="ARBA00008609"/>
    </source>
</evidence>
<dbReference type="GO" id="GO:0019464">
    <property type="term" value="P:glycine decarboxylation via glycine cleavage system"/>
    <property type="evidence" value="ECO:0007669"/>
    <property type="project" value="UniProtKB-UniRule"/>
</dbReference>
<evidence type="ECO:0000313" key="11">
    <source>
        <dbReference type="EMBL" id="MBC2770935.1"/>
    </source>
</evidence>